<keyword evidence="2 3" id="KW-0413">Isomerase</keyword>
<organism evidence="3">
    <name type="scientific">Pseudomonas vancouverensis</name>
    <dbReference type="NCBI Taxonomy" id="95300"/>
    <lineage>
        <taxon>Bacteria</taxon>
        <taxon>Pseudomonadati</taxon>
        <taxon>Pseudomonadota</taxon>
        <taxon>Gammaproteobacteria</taxon>
        <taxon>Pseudomonadales</taxon>
        <taxon>Pseudomonadaceae</taxon>
        <taxon>Pseudomonas</taxon>
    </lineage>
</organism>
<feature type="non-terminal residue" evidence="3">
    <location>
        <position position="1"/>
    </location>
</feature>
<protein>
    <submittedName>
        <fullName evidence="3">Putative methylaconitate Delta-isomerase PrpF</fullName>
    </submittedName>
</protein>
<dbReference type="Pfam" id="PF04303">
    <property type="entry name" value="PrpF"/>
    <property type="match status" value="1"/>
</dbReference>
<dbReference type="GO" id="GO:0016853">
    <property type="term" value="F:isomerase activity"/>
    <property type="evidence" value="ECO:0007669"/>
    <property type="project" value="UniProtKB-KW"/>
</dbReference>
<gene>
    <name evidence="3" type="ORF">F7R09_30970</name>
</gene>
<dbReference type="AlphaFoldDB" id="A0A643CY51"/>
<sequence length="48" mass="5253">RFGHPSGTLRVGAQAELIDGKWAVKKAIMSRSARVLMEGWVRVPGDAF</sequence>
<dbReference type="InterPro" id="IPR007400">
    <property type="entry name" value="PrpF-like"/>
</dbReference>
<proteinExistence type="inferred from homology"/>
<evidence type="ECO:0000256" key="1">
    <source>
        <dbReference type="ARBA" id="ARBA00007673"/>
    </source>
</evidence>
<evidence type="ECO:0000313" key="3">
    <source>
        <dbReference type="EMBL" id="KAB0475148.1"/>
    </source>
</evidence>
<dbReference type="RefSeq" id="WP_249044145.1">
    <property type="nucleotide sequence ID" value="NZ_VZPU01000209.1"/>
</dbReference>
<dbReference type="EMBL" id="VZPU01000209">
    <property type="protein sequence ID" value="KAB0475148.1"/>
    <property type="molecule type" value="Genomic_DNA"/>
</dbReference>
<comment type="caution">
    <text evidence="3">The sequence shown here is derived from an EMBL/GenBank/DDBJ whole genome shotgun (WGS) entry which is preliminary data.</text>
</comment>
<dbReference type="SUPFAM" id="SSF54506">
    <property type="entry name" value="Diaminopimelate epimerase-like"/>
    <property type="match status" value="1"/>
</dbReference>
<comment type="similarity">
    <text evidence="1">Belongs to the PrpF family.</text>
</comment>
<reference evidence="3" key="1">
    <citation type="submission" date="2019-09" db="EMBL/GenBank/DDBJ databases">
        <title>Draft genome sequences of 48 bacterial type strains from the CCUG.</title>
        <authorList>
            <person name="Tunovic T."/>
            <person name="Pineiro-Iglesias B."/>
            <person name="Unosson C."/>
            <person name="Inganas E."/>
            <person name="Ohlen M."/>
            <person name="Cardew S."/>
            <person name="Jensie-Markopoulos S."/>
            <person name="Salva-Serra F."/>
            <person name="Jaen-Luchoro D."/>
            <person name="Karlsson R."/>
            <person name="Svensson-Stadler L."/>
            <person name="Chun J."/>
            <person name="Moore E."/>
        </authorList>
    </citation>
    <scope>NUCLEOTIDE SEQUENCE</scope>
    <source>
        <strain evidence="3">CCUG 49675</strain>
    </source>
</reference>
<name>A0A643CY51_PSEVA</name>
<evidence type="ECO:0000256" key="2">
    <source>
        <dbReference type="ARBA" id="ARBA00023235"/>
    </source>
</evidence>
<accession>A0A643CY51</accession>